<comment type="subcellular location">
    <subcellularLocation>
        <location evidence="1">Cell inner membrane</location>
        <topology evidence="1">Single-pass membrane protein</topology>
    </subcellularLocation>
</comment>
<dbReference type="NCBIfam" id="TIGR01711">
    <property type="entry name" value="gspJ"/>
    <property type="match status" value="1"/>
</dbReference>
<dbReference type="EMBL" id="APRZ01000017">
    <property type="protein sequence ID" value="ENX34024.1"/>
    <property type="molecule type" value="Genomic_DNA"/>
</dbReference>
<keyword evidence="5" id="KW-0488">Methylation</keyword>
<protein>
    <recommendedName>
        <fullName evidence="3">Type II secretion system protein J</fullName>
    </recommendedName>
</protein>
<dbReference type="Pfam" id="PF11612">
    <property type="entry name" value="T2SSJ"/>
    <property type="match status" value="1"/>
</dbReference>
<dbReference type="NCBIfam" id="TIGR02532">
    <property type="entry name" value="IV_pilin_GFxxxE"/>
    <property type="match status" value="1"/>
</dbReference>
<dbReference type="InterPro" id="IPR045584">
    <property type="entry name" value="Pilin-like"/>
</dbReference>
<evidence type="ECO:0000256" key="10">
    <source>
        <dbReference type="SAM" id="MobiDB-lite"/>
    </source>
</evidence>
<dbReference type="Gene3D" id="3.10.610.10">
    <property type="entry name" value="GSPII I/J protein-like"/>
    <property type="match status" value="1"/>
</dbReference>
<sequence length="263" mass="29754">MTYNSEHRFSTCVRAKYSFLAKRSKPALNGSSPQSGFTLVELLVAIAIFAVLSMLGWKVFDYLLKVKDRNAEHEMHLFALQDAYQQVLRDSLQIIPLTANDGRQLQAAIVLNNQYFAFSKAGVSDPLKQGLSPYERIEYRYDSTQKKVYRLKYSNLNIPNRVQPISSTLLENVDQFKVMVLNPQELTQWPENSDPNNIAELKKLPLGLKLQLTVAGTDYEWIFSLLNTQVYSQYLGNSNTNGGINPPNKDGSNSSNHTELPSQ</sequence>
<organism evidence="12 13">
    <name type="scientific">Acinetobacter colistiniresistens</name>
    <dbReference type="NCBI Taxonomy" id="280145"/>
    <lineage>
        <taxon>Bacteria</taxon>
        <taxon>Pseudomonadati</taxon>
        <taxon>Pseudomonadota</taxon>
        <taxon>Gammaproteobacteria</taxon>
        <taxon>Moraxellales</taxon>
        <taxon>Moraxellaceae</taxon>
        <taxon>Acinetobacter</taxon>
    </lineage>
</organism>
<dbReference type="PATRIC" id="fig|1217695.3.peg.2615"/>
<evidence type="ECO:0000256" key="5">
    <source>
        <dbReference type="ARBA" id="ARBA00022481"/>
    </source>
</evidence>
<dbReference type="GO" id="GO:0015628">
    <property type="term" value="P:protein secretion by the type II secretion system"/>
    <property type="evidence" value="ECO:0007669"/>
    <property type="project" value="InterPro"/>
</dbReference>
<feature type="compositionally biased region" description="Polar residues" evidence="10">
    <location>
        <begin position="250"/>
        <end position="263"/>
    </location>
</feature>
<evidence type="ECO:0000256" key="3">
    <source>
        <dbReference type="ARBA" id="ARBA00021539"/>
    </source>
</evidence>
<evidence type="ECO:0000256" key="11">
    <source>
        <dbReference type="SAM" id="Phobius"/>
    </source>
</evidence>
<dbReference type="AlphaFoldDB" id="N9PKE8"/>
<dbReference type="HOGENOM" id="CLU_093850_1_0_6"/>
<dbReference type="PANTHER" id="PTHR39583">
    <property type="entry name" value="TYPE II SECRETION SYSTEM PROTEIN J-RELATED"/>
    <property type="match status" value="1"/>
</dbReference>
<evidence type="ECO:0000256" key="7">
    <source>
        <dbReference type="ARBA" id="ARBA00022692"/>
    </source>
</evidence>
<feature type="region of interest" description="Disordered" evidence="10">
    <location>
        <begin position="241"/>
        <end position="263"/>
    </location>
</feature>
<evidence type="ECO:0000256" key="8">
    <source>
        <dbReference type="ARBA" id="ARBA00022989"/>
    </source>
</evidence>
<evidence type="ECO:0000256" key="1">
    <source>
        <dbReference type="ARBA" id="ARBA00004377"/>
    </source>
</evidence>
<keyword evidence="9 11" id="KW-0472">Membrane</keyword>
<keyword evidence="4" id="KW-1003">Cell membrane</keyword>
<dbReference type="PROSITE" id="PS00409">
    <property type="entry name" value="PROKAR_NTER_METHYL"/>
    <property type="match status" value="1"/>
</dbReference>
<evidence type="ECO:0000313" key="13">
    <source>
        <dbReference type="Proteomes" id="UP000013009"/>
    </source>
</evidence>
<keyword evidence="6" id="KW-0997">Cell inner membrane</keyword>
<name>N9PKE8_9GAMM</name>
<comment type="caution">
    <text evidence="12">The sequence shown here is derived from an EMBL/GenBank/DDBJ whole genome shotgun (WGS) entry which is preliminary data.</text>
</comment>
<dbReference type="SUPFAM" id="SSF54523">
    <property type="entry name" value="Pili subunits"/>
    <property type="match status" value="1"/>
</dbReference>
<evidence type="ECO:0000256" key="2">
    <source>
        <dbReference type="ARBA" id="ARBA00011084"/>
    </source>
</evidence>
<keyword evidence="7 11" id="KW-0812">Transmembrane</keyword>
<dbReference type="RefSeq" id="WP_005275071.1">
    <property type="nucleotide sequence ID" value="NZ_KB850195.1"/>
</dbReference>
<dbReference type="InterPro" id="IPR012902">
    <property type="entry name" value="N_methyl_site"/>
</dbReference>
<keyword evidence="13" id="KW-1185">Reference proteome</keyword>
<reference evidence="12 13" key="1">
    <citation type="submission" date="2013-02" db="EMBL/GenBank/DDBJ databases">
        <title>The Genome Sequence of Acinetobacter sp. NIPH 1859.</title>
        <authorList>
            <consortium name="The Broad Institute Genome Sequencing Platform"/>
            <consortium name="The Broad Institute Genome Sequencing Center for Infectious Disease"/>
            <person name="Cerqueira G."/>
            <person name="Feldgarden M."/>
            <person name="Courvalin P."/>
            <person name="Perichon B."/>
            <person name="Grillot-Courvalin C."/>
            <person name="Clermont D."/>
            <person name="Rocha E."/>
            <person name="Yoon E.-J."/>
            <person name="Nemec A."/>
            <person name="Walker B."/>
            <person name="Young S.K."/>
            <person name="Zeng Q."/>
            <person name="Gargeya S."/>
            <person name="Fitzgerald M."/>
            <person name="Haas B."/>
            <person name="Abouelleil A."/>
            <person name="Alvarado L."/>
            <person name="Arachchi H.M."/>
            <person name="Berlin A.M."/>
            <person name="Chapman S.B."/>
            <person name="Dewar J."/>
            <person name="Goldberg J."/>
            <person name="Griggs A."/>
            <person name="Gujja S."/>
            <person name="Hansen M."/>
            <person name="Howarth C."/>
            <person name="Imamovic A."/>
            <person name="Larimer J."/>
            <person name="McCowan C."/>
            <person name="Murphy C."/>
            <person name="Neiman D."/>
            <person name="Pearson M."/>
            <person name="Priest M."/>
            <person name="Roberts A."/>
            <person name="Saif S."/>
            <person name="Shea T."/>
            <person name="Sisk P."/>
            <person name="Sykes S."/>
            <person name="Wortman J."/>
            <person name="Nusbaum C."/>
            <person name="Birren B."/>
        </authorList>
    </citation>
    <scope>NUCLEOTIDE SEQUENCE [LARGE SCALE GENOMIC DNA]</scope>
    <source>
        <strain evidence="12 13">NIPH 1859</strain>
    </source>
</reference>
<dbReference type="InterPro" id="IPR051621">
    <property type="entry name" value="T2SS_protein_J"/>
</dbReference>
<accession>N9PKE8</accession>
<evidence type="ECO:0000256" key="4">
    <source>
        <dbReference type="ARBA" id="ARBA00022475"/>
    </source>
</evidence>
<dbReference type="InterPro" id="IPR010055">
    <property type="entry name" value="T2SS_protein-GspJ"/>
</dbReference>
<evidence type="ECO:0000256" key="6">
    <source>
        <dbReference type="ARBA" id="ARBA00022519"/>
    </source>
</evidence>
<dbReference type="Pfam" id="PF07963">
    <property type="entry name" value="N_methyl"/>
    <property type="match status" value="1"/>
</dbReference>
<dbReference type="GO" id="GO:0015627">
    <property type="term" value="C:type II protein secretion system complex"/>
    <property type="evidence" value="ECO:0007669"/>
    <property type="project" value="InterPro"/>
</dbReference>
<evidence type="ECO:0000313" key="12">
    <source>
        <dbReference type="EMBL" id="ENX34024.1"/>
    </source>
</evidence>
<dbReference type="GO" id="GO:0005886">
    <property type="term" value="C:plasma membrane"/>
    <property type="evidence" value="ECO:0007669"/>
    <property type="project" value="UniProtKB-SubCell"/>
</dbReference>
<comment type="similarity">
    <text evidence="2">Belongs to the GSP J family.</text>
</comment>
<proteinExistence type="inferred from homology"/>
<dbReference type="PANTHER" id="PTHR39583:SF2">
    <property type="entry name" value="TYPE II SECRETION SYSTEM PROTEIN J"/>
    <property type="match status" value="1"/>
</dbReference>
<gene>
    <name evidence="12" type="ORF">F889_02688</name>
</gene>
<dbReference type="Proteomes" id="UP000013009">
    <property type="component" value="Unassembled WGS sequence"/>
</dbReference>
<feature type="transmembrane region" description="Helical" evidence="11">
    <location>
        <begin position="37"/>
        <end position="60"/>
    </location>
</feature>
<keyword evidence="8 11" id="KW-1133">Transmembrane helix</keyword>
<evidence type="ECO:0000256" key="9">
    <source>
        <dbReference type="ARBA" id="ARBA00023136"/>
    </source>
</evidence>